<evidence type="ECO:0000313" key="3">
    <source>
        <dbReference type="Proteomes" id="UP000068447"/>
    </source>
</evidence>
<proteinExistence type="predicted"/>
<name>A0A0U3B7M8_9ALTE</name>
<evidence type="ECO:0000256" key="1">
    <source>
        <dbReference type="SAM" id="SignalP"/>
    </source>
</evidence>
<dbReference type="STRING" id="1526571.AT746_15805"/>
<sequence length="320" mass="36157">MKTLLLLLALLSPCVWADLQTAIDAYQQGNDEQAKRLFSASEQQPQAKIYLARIWQNQDLDIAESWINKGLKQDPDNPLAHFVKGSVMANQASNSSIFSAYGYAKDSLKAFEKAVELAPDNVQFRQGLMQFYLQAPGIAGGDDKKALQQVEAIEKLKPLAGIKARLRYLKETEDETGYQKLLEQAKQQYHNNADFYFLAAMNLQQEKQYQQALRLFEKASALASAEQDKGFDNFNALYQMGRTAVLAEDFLEQGIGALQRYLQDAPDNRQLPEKYWARFRLANLLELSGESGQATEIYQSLLAIGDKRLSEQVKKQLNQS</sequence>
<feature type="signal peptide" evidence="1">
    <location>
        <begin position="1"/>
        <end position="17"/>
    </location>
</feature>
<evidence type="ECO:0008006" key="4">
    <source>
        <dbReference type="Google" id="ProtNLM"/>
    </source>
</evidence>
<organism evidence="2 3">
    <name type="scientific">Lacimicrobium alkaliphilum</name>
    <dbReference type="NCBI Taxonomy" id="1526571"/>
    <lineage>
        <taxon>Bacteria</taxon>
        <taxon>Pseudomonadati</taxon>
        <taxon>Pseudomonadota</taxon>
        <taxon>Gammaproteobacteria</taxon>
        <taxon>Alteromonadales</taxon>
        <taxon>Alteromonadaceae</taxon>
        <taxon>Lacimicrobium</taxon>
    </lineage>
</organism>
<accession>A0A0U3B7M8</accession>
<dbReference type="SUPFAM" id="SSF48452">
    <property type="entry name" value="TPR-like"/>
    <property type="match status" value="2"/>
</dbReference>
<feature type="chain" id="PRO_5006836438" description="Tetratricopeptide repeat protein" evidence="1">
    <location>
        <begin position="18"/>
        <end position="320"/>
    </location>
</feature>
<reference evidence="2 3" key="1">
    <citation type="submission" date="2015-12" db="EMBL/GenBank/DDBJ databases">
        <title>Complete genome of Lacimicrobium alkaliphilum KCTC 32984.</title>
        <authorList>
            <person name="Kim S.-G."/>
            <person name="Lee Y.-J."/>
        </authorList>
    </citation>
    <scope>NUCLEOTIDE SEQUENCE [LARGE SCALE GENOMIC DNA]</scope>
    <source>
        <strain evidence="2 3">YelD216</strain>
    </source>
</reference>
<dbReference type="KEGG" id="lal:AT746_15805"/>
<keyword evidence="3" id="KW-1185">Reference proteome</keyword>
<dbReference type="OrthoDB" id="192575at2"/>
<dbReference type="AlphaFoldDB" id="A0A0U3B7M8"/>
<evidence type="ECO:0000313" key="2">
    <source>
        <dbReference type="EMBL" id="ALS99577.1"/>
    </source>
</evidence>
<dbReference type="Proteomes" id="UP000068447">
    <property type="component" value="Chromosome"/>
</dbReference>
<dbReference type="InterPro" id="IPR011990">
    <property type="entry name" value="TPR-like_helical_dom_sf"/>
</dbReference>
<dbReference type="EMBL" id="CP013650">
    <property type="protein sequence ID" value="ALS99577.1"/>
    <property type="molecule type" value="Genomic_DNA"/>
</dbReference>
<gene>
    <name evidence="2" type="ORF">AT746_15805</name>
</gene>
<dbReference type="RefSeq" id="WP_062482190.1">
    <property type="nucleotide sequence ID" value="NZ_CP013650.1"/>
</dbReference>
<protein>
    <recommendedName>
        <fullName evidence="4">Tetratricopeptide repeat protein</fullName>
    </recommendedName>
</protein>
<dbReference type="Gene3D" id="1.25.40.10">
    <property type="entry name" value="Tetratricopeptide repeat domain"/>
    <property type="match status" value="2"/>
</dbReference>
<keyword evidence="1" id="KW-0732">Signal</keyword>